<evidence type="ECO:0000256" key="8">
    <source>
        <dbReference type="ARBA" id="ARBA00022989"/>
    </source>
</evidence>
<evidence type="ECO:0000256" key="9">
    <source>
        <dbReference type="ARBA" id="ARBA00023136"/>
    </source>
</evidence>
<keyword evidence="9 10" id="KW-0472">Membrane</keyword>
<dbReference type="GO" id="GO:0022900">
    <property type="term" value="P:electron transport chain"/>
    <property type="evidence" value="ECO:0007669"/>
    <property type="project" value="InterPro"/>
</dbReference>
<accession>A0A3B0VWQ8</accession>
<keyword evidence="7" id="KW-0249">Electron transport</keyword>
<feature type="transmembrane region" description="Helical" evidence="10">
    <location>
        <begin position="221"/>
        <end position="240"/>
    </location>
</feature>
<keyword evidence="8 10" id="KW-1133">Transmembrane helix</keyword>
<dbReference type="AlphaFoldDB" id="A0A3B0VWQ8"/>
<dbReference type="PANTHER" id="PTHR30578">
    <property type="entry name" value="ELECTRON TRANSPORT COMPLEX PROTEIN RNFD"/>
    <property type="match status" value="1"/>
</dbReference>
<dbReference type="PANTHER" id="PTHR30578:SF0">
    <property type="entry name" value="ION-TRANSLOCATING OXIDOREDUCTASE COMPLEX SUBUNIT D"/>
    <property type="match status" value="1"/>
</dbReference>
<dbReference type="GO" id="GO:0055085">
    <property type="term" value="P:transmembrane transport"/>
    <property type="evidence" value="ECO:0007669"/>
    <property type="project" value="InterPro"/>
</dbReference>
<dbReference type="InterPro" id="IPR011303">
    <property type="entry name" value="RnfD_bac"/>
</dbReference>
<proteinExistence type="inferred from homology"/>
<keyword evidence="4" id="KW-0288">FMN</keyword>
<feature type="transmembrane region" description="Helical" evidence="10">
    <location>
        <begin position="31"/>
        <end position="49"/>
    </location>
</feature>
<evidence type="ECO:0000256" key="3">
    <source>
        <dbReference type="ARBA" id="ARBA00022630"/>
    </source>
</evidence>
<evidence type="ECO:0000256" key="4">
    <source>
        <dbReference type="ARBA" id="ARBA00022643"/>
    </source>
</evidence>
<keyword evidence="6" id="KW-1278">Translocase</keyword>
<evidence type="ECO:0000256" key="5">
    <source>
        <dbReference type="ARBA" id="ARBA00022692"/>
    </source>
</evidence>
<feature type="transmembrane region" description="Helical" evidence="10">
    <location>
        <begin position="55"/>
        <end position="72"/>
    </location>
</feature>
<dbReference type="HAMAP" id="MF_00462">
    <property type="entry name" value="RsxD_RnfD"/>
    <property type="match status" value="1"/>
</dbReference>
<feature type="transmembrane region" description="Helical" evidence="10">
    <location>
        <begin position="92"/>
        <end position="117"/>
    </location>
</feature>
<protein>
    <submittedName>
        <fullName evidence="11">Electron transport complex protein RnfD</fullName>
    </submittedName>
</protein>
<dbReference type="Pfam" id="PF03116">
    <property type="entry name" value="NQR2_RnfD_RnfE"/>
    <property type="match status" value="1"/>
</dbReference>
<keyword evidence="1" id="KW-0813">Transport</keyword>
<evidence type="ECO:0000256" key="10">
    <source>
        <dbReference type="SAM" id="Phobius"/>
    </source>
</evidence>
<evidence type="ECO:0000256" key="1">
    <source>
        <dbReference type="ARBA" id="ARBA00022448"/>
    </source>
</evidence>
<reference evidence="11" key="1">
    <citation type="submission" date="2018-06" db="EMBL/GenBank/DDBJ databases">
        <authorList>
            <person name="Zhirakovskaya E."/>
        </authorList>
    </citation>
    <scope>NUCLEOTIDE SEQUENCE</scope>
</reference>
<evidence type="ECO:0000256" key="6">
    <source>
        <dbReference type="ARBA" id="ARBA00022967"/>
    </source>
</evidence>
<feature type="transmembrane region" description="Helical" evidence="10">
    <location>
        <begin position="185"/>
        <end position="209"/>
    </location>
</feature>
<evidence type="ECO:0000256" key="7">
    <source>
        <dbReference type="ARBA" id="ARBA00022982"/>
    </source>
</evidence>
<organism evidence="11">
    <name type="scientific">hydrothermal vent metagenome</name>
    <dbReference type="NCBI Taxonomy" id="652676"/>
    <lineage>
        <taxon>unclassified sequences</taxon>
        <taxon>metagenomes</taxon>
        <taxon>ecological metagenomes</taxon>
    </lineage>
</organism>
<evidence type="ECO:0000313" key="11">
    <source>
        <dbReference type="EMBL" id="VAW35794.1"/>
    </source>
</evidence>
<dbReference type="NCBIfam" id="TIGR01946">
    <property type="entry name" value="rnfD"/>
    <property type="match status" value="1"/>
</dbReference>
<feature type="transmembrane region" description="Helical" evidence="10">
    <location>
        <begin position="246"/>
        <end position="262"/>
    </location>
</feature>
<keyword evidence="3" id="KW-0285">Flavoprotein</keyword>
<feature type="transmembrane region" description="Helical" evidence="10">
    <location>
        <begin position="274"/>
        <end position="292"/>
    </location>
</feature>
<keyword evidence="5 10" id="KW-0812">Transmembrane</keyword>
<name>A0A3B0VWQ8_9ZZZZ</name>
<dbReference type="EMBL" id="UOEZ01000033">
    <property type="protein sequence ID" value="VAW35794.1"/>
    <property type="molecule type" value="Genomic_DNA"/>
</dbReference>
<sequence length="336" mass="36050">MAEKSIEDIKEDSFIISSSPHLLTKENVHRIMYTVILALVPVIATSVYFYRLSAVILLLVCTITAVLTEYLVQRFMKKDTTAYDGSAAITGLLLALTLPPGFPVFGAVLGTVFAVAIGKQIFGGLGFNIFNPALLGRAFLQATYPVLITTWHDPVAGSLMVDVVSAATPLALMKFEGGMTSHLSLFLGNVSGSLGESSAIAVLIGGLFLRLRGYVNWKLPLGYLGSIAVVGAFFWFINPAKYPDPLFQITAGGAMLGAWFMVTDMVTSPTTPKGQWIFAIGAGALTVIIRLFGGLPEGVMYSILLMNSIVPLLNRHTRPKVFGEVRQRAAKGGARS</sequence>
<feature type="transmembrane region" description="Helical" evidence="10">
    <location>
        <begin position="129"/>
        <end position="148"/>
    </location>
</feature>
<evidence type="ECO:0000256" key="2">
    <source>
        <dbReference type="ARBA" id="ARBA00022553"/>
    </source>
</evidence>
<gene>
    <name evidence="11" type="ORF">MNBD_DELTA02-1195</name>
</gene>
<keyword evidence="2" id="KW-0597">Phosphoprotein</keyword>
<dbReference type="InterPro" id="IPR004338">
    <property type="entry name" value="NqrB/RnfD"/>
</dbReference>
<dbReference type="GO" id="GO:0005886">
    <property type="term" value="C:plasma membrane"/>
    <property type="evidence" value="ECO:0007669"/>
    <property type="project" value="TreeGrafter"/>
</dbReference>